<dbReference type="EMBL" id="CYUD01000017">
    <property type="protein sequence ID" value="CUK17405.1"/>
    <property type="molecule type" value="Genomic_DNA"/>
</dbReference>
<evidence type="ECO:0000313" key="6">
    <source>
        <dbReference type="Proteomes" id="UP000051260"/>
    </source>
</evidence>
<evidence type="ECO:0000313" key="5">
    <source>
        <dbReference type="EMBL" id="CUK17405.1"/>
    </source>
</evidence>
<protein>
    <submittedName>
        <fullName evidence="5">Urease operon transcriptional activator</fullName>
    </submittedName>
</protein>
<evidence type="ECO:0000256" key="3">
    <source>
        <dbReference type="ARBA" id="ARBA00023163"/>
    </source>
</evidence>
<dbReference type="PANTHER" id="PTHR47894">
    <property type="entry name" value="HTH-TYPE TRANSCRIPTIONAL REGULATOR GADX"/>
    <property type="match status" value="1"/>
</dbReference>
<evidence type="ECO:0000259" key="4">
    <source>
        <dbReference type="PROSITE" id="PS01124"/>
    </source>
</evidence>
<gene>
    <name evidence="5" type="primary">ureR</name>
    <name evidence="5" type="ORF">RUE5091_04115</name>
</gene>
<dbReference type="AlphaFoldDB" id="A0A0P1IJJ8"/>
<dbReference type="GO" id="GO:0005829">
    <property type="term" value="C:cytosol"/>
    <property type="evidence" value="ECO:0007669"/>
    <property type="project" value="TreeGrafter"/>
</dbReference>
<keyword evidence="1" id="KW-0805">Transcription regulation</keyword>
<keyword evidence="6" id="KW-1185">Reference proteome</keyword>
<proteinExistence type="predicted"/>
<dbReference type="SUPFAM" id="SSF46689">
    <property type="entry name" value="Homeodomain-like"/>
    <property type="match status" value="1"/>
</dbReference>
<keyword evidence="2" id="KW-0238">DNA-binding</keyword>
<dbReference type="Gene3D" id="1.10.10.60">
    <property type="entry name" value="Homeodomain-like"/>
    <property type="match status" value="1"/>
</dbReference>
<dbReference type="STRING" id="1715692.RUE5091_04115"/>
<evidence type="ECO:0000256" key="1">
    <source>
        <dbReference type="ARBA" id="ARBA00023015"/>
    </source>
</evidence>
<dbReference type="Proteomes" id="UP000051260">
    <property type="component" value="Unassembled WGS sequence"/>
</dbReference>
<dbReference type="InterPro" id="IPR018060">
    <property type="entry name" value="HTH_AraC"/>
</dbReference>
<dbReference type="Pfam" id="PF12833">
    <property type="entry name" value="HTH_18"/>
    <property type="match status" value="1"/>
</dbReference>
<dbReference type="InterPro" id="IPR020449">
    <property type="entry name" value="Tscrpt_reg_AraC-type_HTH"/>
</dbReference>
<sequence length="286" mass="31847">MPGGVLDVRDGLVSELALWDFEECAARKEGFEHLGYVASTDLIEAGTLCGHRLPFARTVGELLCEFAKWITSHSNYAAHSVQFTASGAWYNFDNRRLTISLPWQVEQYIIGMITALVRTASPDWKPARLRLTNPKPWHQVPKDWENAKTDWDARLTGVFLSNDTMSTPVVLPLHGDAIVSPDACASDAFEHVLKSHVLGGNASLDAVAHSFRMSPRTLQRLLAAKGGRFRSLKSVVSMRIARDLLYNHNQTVKEVSYRLGYSSVADFSKAYKRHYGVSPSLDRISG</sequence>
<dbReference type="InterPro" id="IPR009057">
    <property type="entry name" value="Homeodomain-like_sf"/>
</dbReference>
<dbReference type="GO" id="GO:0003700">
    <property type="term" value="F:DNA-binding transcription factor activity"/>
    <property type="evidence" value="ECO:0007669"/>
    <property type="project" value="InterPro"/>
</dbReference>
<dbReference type="PROSITE" id="PS01124">
    <property type="entry name" value="HTH_ARAC_FAMILY_2"/>
    <property type="match status" value="1"/>
</dbReference>
<dbReference type="GO" id="GO:0000976">
    <property type="term" value="F:transcription cis-regulatory region binding"/>
    <property type="evidence" value="ECO:0007669"/>
    <property type="project" value="TreeGrafter"/>
</dbReference>
<reference evidence="6" key="1">
    <citation type="submission" date="2015-09" db="EMBL/GenBank/DDBJ databases">
        <authorList>
            <person name="Rodrigo-Torres L."/>
            <person name="Arahal D.R."/>
        </authorList>
    </citation>
    <scope>NUCLEOTIDE SEQUENCE [LARGE SCALE GENOMIC DNA]</scope>
    <source>
        <strain evidence="6">CECT 5091</strain>
    </source>
</reference>
<feature type="domain" description="HTH araC/xylS-type" evidence="4">
    <location>
        <begin position="187"/>
        <end position="285"/>
    </location>
</feature>
<evidence type="ECO:0000256" key="2">
    <source>
        <dbReference type="ARBA" id="ARBA00023125"/>
    </source>
</evidence>
<dbReference type="PANTHER" id="PTHR47894:SF1">
    <property type="entry name" value="HTH-TYPE TRANSCRIPTIONAL REGULATOR VQSM"/>
    <property type="match status" value="1"/>
</dbReference>
<dbReference type="SMART" id="SM00342">
    <property type="entry name" value="HTH_ARAC"/>
    <property type="match status" value="1"/>
</dbReference>
<organism evidence="5 6">
    <name type="scientific">Ruegeria denitrificans</name>
    <dbReference type="NCBI Taxonomy" id="1715692"/>
    <lineage>
        <taxon>Bacteria</taxon>
        <taxon>Pseudomonadati</taxon>
        <taxon>Pseudomonadota</taxon>
        <taxon>Alphaproteobacteria</taxon>
        <taxon>Rhodobacterales</taxon>
        <taxon>Roseobacteraceae</taxon>
        <taxon>Ruegeria</taxon>
    </lineage>
</organism>
<keyword evidence="3" id="KW-0804">Transcription</keyword>
<name>A0A0P1IJJ8_9RHOB</name>
<accession>A0A0P1IJJ8</accession>
<dbReference type="PRINTS" id="PR00032">
    <property type="entry name" value="HTHARAC"/>
</dbReference>